<protein>
    <recommendedName>
        <fullName evidence="2">Cupin type-2 domain-containing protein</fullName>
    </recommendedName>
</protein>
<feature type="domain" description="Cupin type-2" evidence="2">
    <location>
        <begin position="80"/>
        <end position="146"/>
    </location>
</feature>
<dbReference type="InterPro" id="IPR014710">
    <property type="entry name" value="RmlC-like_jellyroll"/>
</dbReference>
<feature type="chain" id="PRO_5045863572" description="Cupin type-2 domain-containing protein" evidence="1">
    <location>
        <begin position="30"/>
        <end position="164"/>
    </location>
</feature>
<dbReference type="Pfam" id="PF07883">
    <property type="entry name" value="Cupin_2"/>
    <property type="match status" value="1"/>
</dbReference>
<dbReference type="EMBL" id="AP025730">
    <property type="protein sequence ID" value="BDI07659.1"/>
    <property type="molecule type" value="Genomic_DNA"/>
</dbReference>
<feature type="signal peptide" evidence="1">
    <location>
        <begin position="1"/>
        <end position="29"/>
    </location>
</feature>
<dbReference type="SUPFAM" id="SSF51182">
    <property type="entry name" value="RmlC-like cupins"/>
    <property type="match status" value="1"/>
</dbReference>
<accession>A0ABM7YSP6</accession>
<dbReference type="PANTHER" id="PTHR38599:SF1">
    <property type="entry name" value="CUPIN DOMAIN PROTEIN (AFU_ORTHOLOGUE AFUA_3G13620)"/>
    <property type="match status" value="1"/>
</dbReference>
<dbReference type="RefSeq" id="WP_251970834.1">
    <property type="nucleotide sequence ID" value="NZ_AP025730.1"/>
</dbReference>
<evidence type="ECO:0000313" key="3">
    <source>
        <dbReference type="EMBL" id="BDI07659.1"/>
    </source>
</evidence>
<evidence type="ECO:0000259" key="2">
    <source>
        <dbReference type="Pfam" id="PF07883"/>
    </source>
</evidence>
<sequence length="164" mass="16679">MKQFPHPVSLTLAVVAAALLAGCAASVGAQSAAPTAAVAPAASGTPVPAAGVSRPGFDSKPIYTAGVSGDEQKEVVMISVAIAPGASSPAHTHPGDCVGTVIDGQIELRAFGKDPRRVQAGEAFGNTRGTVHQFVNVGDKPVRMITTLVVDKGRPRTVMQPDFK</sequence>
<keyword evidence="4" id="KW-1185">Reference proteome</keyword>
<dbReference type="InterPro" id="IPR013096">
    <property type="entry name" value="Cupin_2"/>
</dbReference>
<organism evidence="3 4">
    <name type="scientific">Sphaerotilus microaerophilus</name>
    <dbReference type="NCBI Taxonomy" id="2914710"/>
    <lineage>
        <taxon>Bacteria</taxon>
        <taxon>Pseudomonadati</taxon>
        <taxon>Pseudomonadota</taxon>
        <taxon>Betaproteobacteria</taxon>
        <taxon>Burkholderiales</taxon>
        <taxon>Sphaerotilaceae</taxon>
        <taxon>Sphaerotilus</taxon>
    </lineage>
</organism>
<dbReference type="PROSITE" id="PS51257">
    <property type="entry name" value="PROKAR_LIPOPROTEIN"/>
    <property type="match status" value="1"/>
</dbReference>
<dbReference type="Proteomes" id="UP001057498">
    <property type="component" value="Chromosome"/>
</dbReference>
<keyword evidence="1" id="KW-0732">Signal</keyword>
<proteinExistence type="predicted"/>
<dbReference type="InterPro" id="IPR011051">
    <property type="entry name" value="RmlC_Cupin_sf"/>
</dbReference>
<dbReference type="PANTHER" id="PTHR38599">
    <property type="entry name" value="CUPIN DOMAIN PROTEIN (AFU_ORTHOLOGUE AFUA_3G13620)"/>
    <property type="match status" value="1"/>
</dbReference>
<evidence type="ECO:0000313" key="4">
    <source>
        <dbReference type="Proteomes" id="UP001057498"/>
    </source>
</evidence>
<gene>
    <name evidence="3" type="ORF">CATMQ487_46290</name>
</gene>
<dbReference type="Gene3D" id="2.60.120.10">
    <property type="entry name" value="Jelly Rolls"/>
    <property type="match status" value="1"/>
</dbReference>
<evidence type="ECO:0000256" key="1">
    <source>
        <dbReference type="SAM" id="SignalP"/>
    </source>
</evidence>
<name>A0ABM7YSP6_9BURK</name>
<reference evidence="3" key="1">
    <citation type="submission" date="2022-04" db="EMBL/GenBank/DDBJ databases">
        <title>Whole genome sequence of Sphaerotilus sp. FB-5.</title>
        <authorList>
            <person name="Takeda M."/>
            <person name="Narihara S."/>
            <person name="Akimoto M."/>
            <person name="Akimoto R."/>
            <person name="Nishiyashiki S."/>
            <person name="Murakami T."/>
        </authorList>
    </citation>
    <scope>NUCLEOTIDE SEQUENCE</scope>
    <source>
        <strain evidence="3">FB-5</strain>
    </source>
</reference>